<evidence type="ECO:0000256" key="5">
    <source>
        <dbReference type="ARBA" id="ARBA00022692"/>
    </source>
</evidence>
<keyword evidence="7" id="KW-0408">Iron</keyword>
<evidence type="ECO:0000256" key="13">
    <source>
        <dbReference type="PROSITE-ProRule" id="PRU10144"/>
    </source>
</evidence>
<keyword evidence="10 12" id="KW-0472">Membrane</keyword>
<dbReference type="Proteomes" id="UP000077875">
    <property type="component" value="Chromosome"/>
</dbReference>
<dbReference type="Pfam" id="PF00593">
    <property type="entry name" value="TonB_dep_Rec_b-barrel"/>
    <property type="match status" value="1"/>
</dbReference>
<dbReference type="InterPro" id="IPR037066">
    <property type="entry name" value="Plug_dom_sf"/>
</dbReference>
<evidence type="ECO:0000256" key="6">
    <source>
        <dbReference type="ARBA" id="ARBA00022729"/>
    </source>
</evidence>
<feature type="domain" description="TonB-dependent receptor plug" evidence="18">
    <location>
        <begin position="45"/>
        <end position="155"/>
    </location>
</feature>
<dbReference type="STRING" id="376489.A5892_16030"/>
<feature type="short sequence motif" description="TonB C-terminal box" evidence="13">
    <location>
        <begin position="663"/>
        <end position="680"/>
    </location>
</feature>
<keyword evidence="8" id="KW-0406">Ion transport</keyword>
<evidence type="ECO:0000256" key="9">
    <source>
        <dbReference type="ARBA" id="ARBA00023077"/>
    </source>
</evidence>
<name>A0A172YIB8_9GAMM</name>
<evidence type="ECO:0000256" key="4">
    <source>
        <dbReference type="ARBA" id="ARBA00022496"/>
    </source>
</evidence>
<keyword evidence="3 12" id="KW-1134">Transmembrane beta strand</keyword>
<evidence type="ECO:0000256" key="1">
    <source>
        <dbReference type="ARBA" id="ARBA00004571"/>
    </source>
</evidence>
<comment type="subcellular location">
    <subcellularLocation>
        <location evidence="1 12">Cell outer membrane</location>
        <topology evidence="1 12">Multi-pass membrane protein</topology>
    </subcellularLocation>
</comment>
<dbReference type="GO" id="GO:0009279">
    <property type="term" value="C:cell outer membrane"/>
    <property type="evidence" value="ECO:0007669"/>
    <property type="project" value="UniProtKB-SubCell"/>
</dbReference>
<dbReference type="InterPro" id="IPR012910">
    <property type="entry name" value="Plug_dom"/>
</dbReference>
<evidence type="ECO:0000256" key="3">
    <source>
        <dbReference type="ARBA" id="ARBA00022452"/>
    </source>
</evidence>
<keyword evidence="4" id="KW-0410">Iron transport</keyword>
<sequence length="680" mass="74688">MKRTLVPLLVSAAAQLSAWPAAYAQPVERLAALEVTAPRLTRELLTTPAAISVVEGSQVREAGPNIQLEESLTRVPGMLLLNGENFAQGQRISMRGFGARAAFGIRGIAVNVDGIPFTMPDGQSQIDAIDLDDVERIEVIRGPSSVLYGNAAGGVLDITTADGLDPDAGARVRLTAGSHGMQKLYARHSGENGDWSHSFGFSSLTQDGYRDHASVEKRLFNGKVRYRFDDARSLTTLVNLLDMPRADDPGGLTLDEVRTRRRQAAPNAYAYDSRLEVSQQLLGLGYQDLDLGGGELNVSGWVGRRDFEQQLPSPATSGNVPQFVRHFYGAKASYSNRSSLAGLPLHYVFGSDLSRQEDNRHRYYSPPHSDSRSLRDDQQQDATALGLFAQGDLSLSRTWTLSNGLRYDDVRLSIDDRSDGGQGSGRRSFDQWSYSSGLTWQYLPTHAAYATIGTAFQTPTFTEFARPDGDAGFNSGIEPQQAINRELGLRGYFNSGVHYDLALYSIRSKDELVAYTEQGRTFYANSGRTKREGVEFGLSAPLPAGFSVDSAFSYGRARFESDSGQGVRNGNQLPGIPERIWSSRLNWRSEALRLTFESQHLSGMYADNANQMSIDDSWVFNLRGARDLHLGGGQAVTLFAGLRNLFDEHYYANVRINDANGRYYEPAAGRTLYAGVELGF</sequence>
<dbReference type="RefSeq" id="WP_064123642.1">
    <property type="nucleotide sequence ID" value="NZ_CP015243.1"/>
</dbReference>
<dbReference type="AlphaFoldDB" id="A0A172YIB8"/>
<dbReference type="PROSITE" id="PS01156">
    <property type="entry name" value="TONB_DEPENDENT_REC_2"/>
    <property type="match status" value="1"/>
</dbReference>
<dbReference type="GO" id="GO:0015344">
    <property type="term" value="F:siderophore uptake transmembrane transporter activity"/>
    <property type="evidence" value="ECO:0007669"/>
    <property type="project" value="TreeGrafter"/>
</dbReference>
<evidence type="ECO:0000313" key="20">
    <source>
        <dbReference type="Proteomes" id="UP000077875"/>
    </source>
</evidence>
<protein>
    <recommendedName>
        <fullName evidence="21">TonB-dependent receptor</fullName>
    </recommendedName>
</protein>
<dbReference type="InterPro" id="IPR010917">
    <property type="entry name" value="TonB_rcpt_CS"/>
</dbReference>
<dbReference type="PANTHER" id="PTHR32552">
    <property type="entry name" value="FERRICHROME IRON RECEPTOR-RELATED"/>
    <property type="match status" value="1"/>
</dbReference>
<feature type="region of interest" description="Disordered" evidence="15">
    <location>
        <begin position="358"/>
        <end position="379"/>
    </location>
</feature>
<evidence type="ECO:0000259" key="17">
    <source>
        <dbReference type="Pfam" id="PF00593"/>
    </source>
</evidence>
<dbReference type="CDD" id="cd01347">
    <property type="entry name" value="ligand_gated_channel"/>
    <property type="match status" value="1"/>
</dbReference>
<dbReference type="PANTHER" id="PTHR32552:SF68">
    <property type="entry name" value="FERRICHROME OUTER MEMBRANE TRANSPORTER_PHAGE RECEPTOR"/>
    <property type="match status" value="1"/>
</dbReference>
<gene>
    <name evidence="19" type="ORF">A5892_16030</name>
</gene>
<dbReference type="Pfam" id="PF07715">
    <property type="entry name" value="Plug"/>
    <property type="match status" value="1"/>
</dbReference>
<proteinExistence type="inferred from homology"/>
<dbReference type="InterPro" id="IPR039426">
    <property type="entry name" value="TonB-dep_rcpt-like"/>
</dbReference>
<evidence type="ECO:0000256" key="15">
    <source>
        <dbReference type="SAM" id="MobiDB-lite"/>
    </source>
</evidence>
<dbReference type="Gene3D" id="2.170.130.10">
    <property type="entry name" value="TonB-dependent receptor, plug domain"/>
    <property type="match status" value="1"/>
</dbReference>
<feature type="chain" id="PRO_5008004727" description="TonB-dependent receptor" evidence="16">
    <location>
        <begin position="25"/>
        <end position="680"/>
    </location>
</feature>
<feature type="signal peptide" evidence="16">
    <location>
        <begin position="1"/>
        <end position="24"/>
    </location>
</feature>
<evidence type="ECO:0000313" key="19">
    <source>
        <dbReference type="EMBL" id="ANF58785.1"/>
    </source>
</evidence>
<evidence type="ECO:0008006" key="21">
    <source>
        <dbReference type="Google" id="ProtNLM"/>
    </source>
</evidence>
<keyword evidence="9 14" id="KW-0798">TonB box</keyword>
<accession>A0A172YIB8</accession>
<dbReference type="InterPro" id="IPR000531">
    <property type="entry name" value="Beta-barrel_TonB"/>
</dbReference>
<feature type="domain" description="TonB-dependent receptor-like beta-barrel" evidence="17">
    <location>
        <begin position="244"/>
        <end position="645"/>
    </location>
</feature>
<evidence type="ECO:0000259" key="18">
    <source>
        <dbReference type="Pfam" id="PF07715"/>
    </source>
</evidence>
<reference evidence="19 20" key="1">
    <citation type="submission" date="2016-04" db="EMBL/GenBank/DDBJ databases">
        <title>Complete Genome Sequence of Halotalea alkalilenta IHB B 13600.</title>
        <authorList>
            <person name="Swarnkar M.K."/>
            <person name="Sharma A."/>
            <person name="Kaushal K."/>
            <person name="Soni R."/>
            <person name="Rana S."/>
            <person name="Singh A.K."/>
            <person name="Gulati A."/>
        </authorList>
    </citation>
    <scope>NUCLEOTIDE SEQUENCE [LARGE SCALE GENOMIC DNA]</scope>
    <source>
        <strain evidence="19 20">IHB B 13600</strain>
    </source>
</reference>
<dbReference type="KEGG" id="haa:A5892_16030"/>
<keyword evidence="2 12" id="KW-0813">Transport</keyword>
<comment type="similarity">
    <text evidence="12 14">Belongs to the TonB-dependent receptor family.</text>
</comment>
<evidence type="ECO:0000256" key="7">
    <source>
        <dbReference type="ARBA" id="ARBA00023004"/>
    </source>
</evidence>
<dbReference type="PROSITE" id="PS52016">
    <property type="entry name" value="TONB_DEPENDENT_REC_3"/>
    <property type="match status" value="1"/>
</dbReference>
<keyword evidence="11 12" id="KW-0998">Cell outer membrane</keyword>
<dbReference type="SUPFAM" id="SSF56935">
    <property type="entry name" value="Porins"/>
    <property type="match status" value="1"/>
</dbReference>
<keyword evidence="20" id="KW-1185">Reference proteome</keyword>
<evidence type="ECO:0000256" key="14">
    <source>
        <dbReference type="RuleBase" id="RU003357"/>
    </source>
</evidence>
<evidence type="ECO:0000256" key="10">
    <source>
        <dbReference type="ARBA" id="ARBA00023136"/>
    </source>
</evidence>
<keyword evidence="6 16" id="KW-0732">Signal</keyword>
<evidence type="ECO:0000256" key="12">
    <source>
        <dbReference type="PROSITE-ProRule" id="PRU01360"/>
    </source>
</evidence>
<evidence type="ECO:0000256" key="16">
    <source>
        <dbReference type="SAM" id="SignalP"/>
    </source>
</evidence>
<dbReference type="EMBL" id="CP015243">
    <property type="protein sequence ID" value="ANF58785.1"/>
    <property type="molecule type" value="Genomic_DNA"/>
</dbReference>
<organism evidence="19 20">
    <name type="scientific">Halotalea alkalilenta</name>
    <dbReference type="NCBI Taxonomy" id="376489"/>
    <lineage>
        <taxon>Bacteria</taxon>
        <taxon>Pseudomonadati</taxon>
        <taxon>Pseudomonadota</taxon>
        <taxon>Gammaproteobacteria</taxon>
        <taxon>Oceanospirillales</taxon>
        <taxon>Halomonadaceae</taxon>
        <taxon>Halotalea</taxon>
    </lineage>
</organism>
<feature type="compositionally biased region" description="Basic and acidic residues" evidence="15">
    <location>
        <begin position="369"/>
        <end position="378"/>
    </location>
</feature>
<dbReference type="InterPro" id="IPR036942">
    <property type="entry name" value="Beta-barrel_TonB_sf"/>
</dbReference>
<evidence type="ECO:0000256" key="8">
    <source>
        <dbReference type="ARBA" id="ARBA00023065"/>
    </source>
</evidence>
<evidence type="ECO:0000256" key="2">
    <source>
        <dbReference type="ARBA" id="ARBA00022448"/>
    </source>
</evidence>
<keyword evidence="5 12" id="KW-0812">Transmembrane</keyword>
<dbReference type="Gene3D" id="2.40.170.20">
    <property type="entry name" value="TonB-dependent receptor, beta-barrel domain"/>
    <property type="match status" value="1"/>
</dbReference>
<evidence type="ECO:0000256" key="11">
    <source>
        <dbReference type="ARBA" id="ARBA00023237"/>
    </source>
</evidence>